<dbReference type="InterPro" id="IPR010827">
    <property type="entry name" value="BamA/TamA_POTRA"/>
</dbReference>
<feature type="chain" id="PRO_5008691636" evidence="8">
    <location>
        <begin position="36"/>
        <end position="931"/>
    </location>
</feature>
<keyword evidence="6" id="KW-0472">Membrane</keyword>
<feature type="signal peptide" evidence="8">
    <location>
        <begin position="1"/>
        <end position="35"/>
    </location>
</feature>
<dbReference type="InterPro" id="IPR034746">
    <property type="entry name" value="POTRA"/>
</dbReference>
<keyword evidence="7" id="KW-0998">Cell outer membrane</keyword>
<dbReference type="PANTHER" id="PTHR12815">
    <property type="entry name" value="SORTING AND ASSEMBLY MACHINERY SAMM50 PROTEIN FAMILY MEMBER"/>
    <property type="match status" value="1"/>
</dbReference>
<dbReference type="STRING" id="1335309.GA0116948_11218"/>
<reference evidence="10 11" key="1">
    <citation type="submission" date="2016-08" db="EMBL/GenBank/DDBJ databases">
        <authorList>
            <person name="Seilhamer J.J."/>
        </authorList>
    </citation>
    <scope>NUCLEOTIDE SEQUENCE [LARGE SCALE GENOMIC DNA]</scope>
    <source>
        <strain evidence="10 11">A37T2</strain>
    </source>
</reference>
<evidence type="ECO:0000256" key="2">
    <source>
        <dbReference type="ARBA" id="ARBA00022452"/>
    </source>
</evidence>
<evidence type="ECO:0000259" key="9">
    <source>
        <dbReference type="PROSITE" id="PS51779"/>
    </source>
</evidence>
<keyword evidence="11" id="KW-1185">Reference proteome</keyword>
<dbReference type="EMBL" id="FMAR01000012">
    <property type="protein sequence ID" value="SCC51238.1"/>
    <property type="molecule type" value="Genomic_DNA"/>
</dbReference>
<keyword evidence="3" id="KW-0812">Transmembrane</keyword>
<dbReference type="GO" id="GO:0071709">
    <property type="term" value="P:membrane assembly"/>
    <property type="evidence" value="ECO:0007669"/>
    <property type="project" value="InterPro"/>
</dbReference>
<evidence type="ECO:0000256" key="4">
    <source>
        <dbReference type="ARBA" id="ARBA00022729"/>
    </source>
</evidence>
<dbReference type="PANTHER" id="PTHR12815:SF47">
    <property type="entry name" value="TRANSLOCATION AND ASSEMBLY MODULE SUBUNIT TAMA"/>
    <property type="match status" value="1"/>
</dbReference>
<dbReference type="InterPro" id="IPR000184">
    <property type="entry name" value="Bac_surfAg_D15"/>
</dbReference>
<proteinExistence type="predicted"/>
<keyword evidence="5" id="KW-0677">Repeat</keyword>
<evidence type="ECO:0000313" key="11">
    <source>
        <dbReference type="Proteomes" id="UP000242818"/>
    </source>
</evidence>
<gene>
    <name evidence="10" type="ORF">GA0116948_11218</name>
</gene>
<protein>
    <submittedName>
        <fullName evidence="10">Beta-barrel assembly machine subunit BamA</fullName>
    </submittedName>
</protein>
<comment type="subcellular location">
    <subcellularLocation>
        <location evidence="1">Membrane</location>
    </subcellularLocation>
</comment>
<feature type="domain" description="POTRA" evidence="9">
    <location>
        <begin position="448"/>
        <end position="523"/>
    </location>
</feature>
<evidence type="ECO:0000256" key="6">
    <source>
        <dbReference type="ARBA" id="ARBA00023136"/>
    </source>
</evidence>
<evidence type="ECO:0000256" key="5">
    <source>
        <dbReference type="ARBA" id="ARBA00022737"/>
    </source>
</evidence>
<dbReference type="InterPro" id="IPR023707">
    <property type="entry name" value="OM_assembly_BamA"/>
</dbReference>
<dbReference type="Gene3D" id="3.10.20.310">
    <property type="entry name" value="membrane protein fhac"/>
    <property type="match status" value="5"/>
</dbReference>
<keyword evidence="2" id="KW-1134">Transmembrane beta strand</keyword>
<sequence length="931" mass="105640">MAKPVNKYSRMKKLFRSSHLLATALCCSVSIGVSAQQKDTATTQPRTDTVPAANNLPAEAPFTYASPQEYEIADISVSGTQYLDKSLLISIAGISPGDKVVLPGDHFAKTIQSLWSQRLFANVAINITKIEGNKIWLEIALTERPRLSEFVFHGVKKTESDEITTKASLRKGSVVTESLKQNTVGVVRKYYAEKGYRNIGVSFEEQADPRQTNSVKLIITISKGEKVHIQNINIVGNEVLSDASLRKKMKGTKEQTHFTLHPDVEHVYVDSSDLKDTYWQDFGFLVPSRTFEELDPWFRFKFFSSSKFNDSKYAEDKDKMLALYNSKGYRDAAIVDDTTYFTRNGNMNVDIRFEEGKKYYFGNIAWKGNTRYPDSLLNVILGIKKGDVYNMELLEKRIGKQLSPEGGADISSLYMDKGYLFFHIDPVETAIRKDTIDFELRMVEGPQATIKEVRIAGNDKTNEHVIRRELRTIPGEKFSRADLMRSQREISALGFFNPEHVEMNPIPHLEDGTVDIDYKVEEKANDQLELSAGWGGYIGLTGTLGVTFNNFSLRNIFNKDTWDPLPSGDGQKLSVRVSSNGKAYRSYNFSFTEPWLGGKHRNQFSVNFYSSYQNPNAYSAAIYGKAISNNAYFKVLGASVSMGKSLKWPDDYFTFIYALNYQQYKLKNYNYFNIPGFDNGTANNFSIKLTLARSSVSQPIFPTSGSSFNLTAQLTPPYSIFNPTKDYRQESLKDQFSFIEYQKYRFNFDWYVPLSKPRSDNKTLVLRLAAKYGIISRYNNRTTLSPFGRFELGGDGLSNFAIYDRDIISQRGYPVYYTSDPKVNPENGQPTGYEGFTVFNKYIMELRYPISLNPSSTIFGLAFLEAANGYRTVEDYNPFRLRRSAGLGMRFYLPMFGLLGFDYGIGFDRLQPGSGLKDAAKFTFMLGFEPE</sequence>
<dbReference type="PROSITE" id="PS51779">
    <property type="entry name" value="POTRA"/>
    <property type="match status" value="1"/>
</dbReference>
<dbReference type="InterPro" id="IPR039910">
    <property type="entry name" value="D15-like"/>
</dbReference>
<dbReference type="Pfam" id="PF01103">
    <property type="entry name" value="Omp85"/>
    <property type="match status" value="1"/>
</dbReference>
<name>A0A1C4F5H4_9BACT</name>
<evidence type="ECO:0000256" key="1">
    <source>
        <dbReference type="ARBA" id="ARBA00004370"/>
    </source>
</evidence>
<evidence type="ECO:0000256" key="3">
    <source>
        <dbReference type="ARBA" id="ARBA00022692"/>
    </source>
</evidence>
<evidence type="ECO:0000256" key="7">
    <source>
        <dbReference type="ARBA" id="ARBA00023237"/>
    </source>
</evidence>
<dbReference type="AlphaFoldDB" id="A0A1C4F5H4"/>
<accession>A0A1C4F5H4</accession>
<dbReference type="Pfam" id="PF07244">
    <property type="entry name" value="POTRA"/>
    <property type="match status" value="4"/>
</dbReference>
<evidence type="ECO:0000256" key="8">
    <source>
        <dbReference type="SAM" id="SignalP"/>
    </source>
</evidence>
<dbReference type="PIRSF" id="PIRSF006076">
    <property type="entry name" value="OM_assembly_OMP85"/>
    <property type="match status" value="1"/>
</dbReference>
<evidence type="ECO:0000313" key="10">
    <source>
        <dbReference type="EMBL" id="SCC51238.1"/>
    </source>
</evidence>
<dbReference type="GO" id="GO:0019867">
    <property type="term" value="C:outer membrane"/>
    <property type="evidence" value="ECO:0007669"/>
    <property type="project" value="InterPro"/>
</dbReference>
<keyword evidence="4 8" id="KW-0732">Signal</keyword>
<organism evidence="10 11">
    <name type="scientific">Chitinophaga costaii</name>
    <dbReference type="NCBI Taxonomy" id="1335309"/>
    <lineage>
        <taxon>Bacteria</taxon>
        <taxon>Pseudomonadati</taxon>
        <taxon>Bacteroidota</taxon>
        <taxon>Chitinophagia</taxon>
        <taxon>Chitinophagales</taxon>
        <taxon>Chitinophagaceae</taxon>
        <taxon>Chitinophaga</taxon>
    </lineage>
</organism>
<dbReference type="Proteomes" id="UP000242818">
    <property type="component" value="Unassembled WGS sequence"/>
</dbReference>
<dbReference type="Gene3D" id="2.40.160.50">
    <property type="entry name" value="membrane protein fhac: a member of the omp85/tpsb transporter family"/>
    <property type="match status" value="1"/>
</dbReference>